<proteinExistence type="predicted"/>
<sequence length="322" mass="36872">MADNFTEVPVYLFTGFLGSGKTKFIQDALEGEDFNAGERTLLLLCEEGEEEYETEKFASPNVFIETVEEEEELTTALMASLYAKHACERVIVEYNGMWNLDTLYRNMPEGWIIYQEMTFADANTFLVYNQNMRQQTFDKLKSAELVVINRCVRGDDFGEQQLAIHKVCRVANRKSQILYEFGPDDIIMDDIVDPLPYDMNADVINIEDDMYAEWYRDINDNQENYEGKELRVKGRVAVGGGLEPDSFIFGRHVMTCCVQDIQFAGLLCKWTKEAQNLENGSWVKIRATVKVEYTPVYEEVGPVLYCTTVAPAKPCDPEVAQF</sequence>
<dbReference type="OrthoDB" id="9770408at2"/>
<dbReference type="GeneID" id="78354421"/>
<dbReference type="InterPro" id="IPR048447">
    <property type="entry name" value="DUF1980_C"/>
</dbReference>
<feature type="domain" description="DUF1980" evidence="2">
    <location>
        <begin position="199"/>
        <end position="313"/>
    </location>
</feature>
<evidence type="ECO:0000259" key="2">
    <source>
        <dbReference type="Pfam" id="PF21537"/>
    </source>
</evidence>
<dbReference type="EMBL" id="FPBT01000006">
    <property type="protein sequence ID" value="SFU46606.1"/>
    <property type="molecule type" value="Genomic_DNA"/>
</dbReference>
<evidence type="ECO:0000313" key="4">
    <source>
        <dbReference type="Proteomes" id="UP000198817"/>
    </source>
</evidence>
<dbReference type="InterPro" id="IPR003495">
    <property type="entry name" value="CobW/HypB/UreG_nucleotide-bd"/>
</dbReference>
<accession>A0A1I7GEB6</accession>
<dbReference type="RefSeq" id="WP_090163078.1">
    <property type="nucleotide sequence ID" value="NZ_CACVNK010000003.1"/>
</dbReference>
<dbReference type="Proteomes" id="UP000198817">
    <property type="component" value="Unassembled WGS sequence"/>
</dbReference>
<protein>
    <submittedName>
        <fullName evidence="3">TIGR03943 family protein</fullName>
    </submittedName>
</protein>
<dbReference type="InterPro" id="IPR027417">
    <property type="entry name" value="P-loop_NTPase"/>
</dbReference>
<dbReference type="Pfam" id="PF21537">
    <property type="entry name" value="DUF1980_C"/>
    <property type="match status" value="1"/>
</dbReference>
<name>A0A1I7GEB6_9FIRM</name>
<dbReference type="Pfam" id="PF02492">
    <property type="entry name" value="cobW"/>
    <property type="match status" value="1"/>
</dbReference>
<keyword evidence="4" id="KW-1185">Reference proteome</keyword>
<feature type="domain" description="CobW/HypB/UreG nucleotide-binding" evidence="1">
    <location>
        <begin position="9"/>
        <end position="153"/>
    </location>
</feature>
<organism evidence="3 4">
    <name type="scientific">Eubacterium pyruvativorans</name>
    <dbReference type="NCBI Taxonomy" id="155865"/>
    <lineage>
        <taxon>Bacteria</taxon>
        <taxon>Bacillati</taxon>
        <taxon>Bacillota</taxon>
        <taxon>Clostridia</taxon>
        <taxon>Eubacteriales</taxon>
        <taxon>Eubacteriaceae</taxon>
        <taxon>Eubacterium</taxon>
    </lineage>
</organism>
<evidence type="ECO:0000313" key="3">
    <source>
        <dbReference type="EMBL" id="SFU46606.1"/>
    </source>
</evidence>
<dbReference type="STRING" id="155865.SAMN05216515_10744"/>
<dbReference type="AlphaFoldDB" id="A0A1I7GEB6"/>
<dbReference type="Gene3D" id="3.40.50.300">
    <property type="entry name" value="P-loop containing nucleotide triphosphate hydrolases"/>
    <property type="match status" value="1"/>
</dbReference>
<evidence type="ECO:0000259" key="1">
    <source>
        <dbReference type="Pfam" id="PF02492"/>
    </source>
</evidence>
<gene>
    <name evidence="3" type="ORF">SAMN05216508_10644</name>
</gene>
<reference evidence="3 4" key="1">
    <citation type="submission" date="2016-10" db="EMBL/GenBank/DDBJ databases">
        <authorList>
            <person name="de Groot N.N."/>
        </authorList>
    </citation>
    <scope>NUCLEOTIDE SEQUENCE [LARGE SCALE GENOMIC DNA]</scope>
    <source>
        <strain evidence="3 4">KHGC13</strain>
    </source>
</reference>